<feature type="transmembrane region" description="Helical" evidence="7">
    <location>
        <begin position="160"/>
        <end position="178"/>
    </location>
</feature>
<dbReference type="PANTHER" id="PTHR43394">
    <property type="entry name" value="ATP-DEPENDENT PERMEASE MDL1, MITOCHONDRIAL"/>
    <property type="match status" value="1"/>
</dbReference>
<accession>A0A401ZPW9</accession>
<dbReference type="InterPro" id="IPR003439">
    <property type="entry name" value="ABC_transporter-like_ATP-bd"/>
</dbReference>
<dbReference type="Pfam" id="PF00005">
    <property type="entry name" value="ABC_tran"/>
    <property type="match status" value="1"/>
</dbReference>
<evidence type="ECO:0000256" key="1">
    <source>
        <dbReference type="ARBA" id="ARBA00004651"/>
    </source>
</evidence>
<dbReference type="InterPro" id="IPR027417">
    <property type="entry name" value="P-loop_NTPase"/>
</dbReference>
<keyword evidence="5 7" id="KW-1133">Transmembrane helix</keyword>
<dbReference type="Pfam" id="PF00664">
    <property type="entry name" value="ABC_membrane"/>
    <property type="match status" value="1"/>
</dbReference>
<evidence type="ECO:0000256" key="4">
    <source>
        <dbReference type="ARBA" id="ARBA00022840"/>
    </source>
</evidence>
<dbReference type="GO" id="GO:0005524">
    <property type="term" value="F:ATP binding"/>
    <property type="evidence" value="ECO:0007669"/>
    <property type="project" value="UniProtKB-KW"/>
</dbReference>
<dbReference type="Proteomes" id="UP000287224">
    <property type="component" value="Unassembled WGS sequence"/>
</dbReference>
<dbReference type="InterPro" id="IPR039421">
    <property type="entry name" value="Type_1_exporter"/>
</dbReference>
<keyword evidence="6 7" id="KW-0472">Membrane</keyword>
<evidence type="ECO:0000256" key="2">
    <source>
        <dbReference type="ARBA" id="ARBA00022692"/>
    </source>
</evidence>
<keyword evidence="3" id="KW-0547">Nucleotide-binding</keyword>
<dbReference type="OrthoDB" id="9769115at2"/>
<evidence type="ECO:0000259" key="9">
    <source>
        <dbReference type="PROSITE" id="PS50929"/>
    </source>
</evidence>
<reference evidence="11" key="1">
    <citation type="submission" date="2018-12" db="EMBL/GenBank/DDBJ databases">
        <title>Tengunoibacter tsumagoiensis gen. nov., sp. nov., Dictyobacter kobayashii sp. nov., D. alpinus sp. nov., and D. joshuensis sp. nov. and description of Dictyobacteraceae fam. nov. within the order Ktedonobacterales isolated from Tengu-no-mugimeshi.</title>
        <authorList>
            <person name="Wang C.M."/>
            <person name="Zheng Y."/>
            <person name="Sakai Y."/>
            <person name="Toyoda A."/>
            <person name="Minakuchi Y."/>
            <person name="Abe K."/>
            <person name="Yokota A."/>
            <person name="Yabe S."/>
        </authorList>
    </citation>
    <scope>NUCLEOTIDE SEQUENCE [LARGE SCALE GENOMIC DNA]</scope>
    <source>
        <strain evidence="11">S-27</strain>
    </source>
</reference>
<feature type="domain" description="ABC transporter" evidence="8">
    <location>
        <begin position="351"/>
        <end position="583"/>
    </location>
</feature>
<feature type="domain" description="ABC transmembrane type-1" evidence="9">
    <location>
        <begin position="22"/>
        <end position="302"/>
    </location>
</feature>
<dbReference type="GO" id="GO:0005886">
    <property type="term" value="C:plasma membrane"/>
    <property type="evidence" value="ECO:0007669"/>
    <property type="project" value="UniProtKB-SubCell"/>
</dbReference>
<dbReference type="PROSITE" id="PS50893">
    <property type="entry name" value="ABC_TRANSPORTER_2"/>
    <property type="match status" value="1"/>
</dbReference>
<evidence type="ECO:0000256" key="5">
    <source>
        <dbReference type="ARBA" id="ARBA00022989"/>
    </source>
</evidence>
<evidence type="ECO:0000313" key="11">
    <source>
        <dbReference type="Proteomes" id="UP000287224"/>
    </source>
</evidence>
<keyword evidence="4" id="KW-0067">ATP-binding</keyword>
<comment type="subcellular location">
    <subcellularLocation>
        <location evidence="1">Cell membrane</location>
        <topology evidence="1">Multi-pass membrane protein</topology>
    </subcellularLocation>
</comment>
<sequence>MKTHQILWKLISFTPWLYASDLCLQLVLSLFQLLPGVIVANMFNIITANRPIGWDLWTLSALLAGTAITRMAAQLSIAAIEITCNEYGKTLVRRNIFGQLVSRIGAQRLPASPGDLVSRFDTDTEALPNTILYTVMNTGLLLQALGALVIMLIMQPVTTLVVFIPLVGASLLMTRLSRRIQEYHRESRKAAGTVSAFMGEVFSMPQAIQLADAQPRILAYLRQLNNVRRRNTLRSLFFTNVVLRNVMNNTANLATGLLLLMSARAIQHGTFTVGGLALFVSYQAWVTAIVATLIDNLTLYKQAGISLQRLQEALPAECPRETVVAHQPVYLRGAYPEIQSPERTMPELAHLEISDLTYLYPQSGKGIADINLQIQRGTTTVITGRIGSGKSTLLRTMMGLLPRQAGEIRWNGTPVQRPECIFVPPQSAYTPQVPRLASEALRQNILMGYPDEPARLERAIYAAVMEADIAALEQGLDTIVGPKGTRLSGGQIQRAAAARMFVHEPDLLIFDDLSSALDVETEQQLWQRLFRRGDHTCLLVSHRRYALQHADQVIVLKDGRIEARGKLQDLLATSAEMRALWNGE</sequence>
<dbReference type="Gene3D" id="3.40.50.300">
    <property type="entry name" value="P-loop containing nucleotide triphosphate hydrolases"/>
    <property type="match status" value="1"/>
</dbReference>
<dbReference type="InterPro" id="IPR011527">
    <property type="entry name" value="ABC1_TM_dom"/>
</dbReference>
<dbReference type="PANTHER" id="PTHR43394:SF1">
    <property type="entry name" value="ATP-BINDING CASSETTE SUB-FAMILY B MEMBER 10, MITOCHONDRIAL"/>
    <property type="match status" value="1"/>
</dbReference>
<dbReference type="GO" id="GO:0015421">
    <property type="term" value="F:ABC-type oligopeptide transporter activity"/>
    <property type="evidence" value="ECO:0007669"/>
    <property type="project" value="TreeGrafter"/>
</dbReference>
<dbReference type="InterPro" id="IPR003593">
    <property type="entry name" value="AAA+_ATPase"/>
</dbReference>
<dbReference type="SUPFAM" id="SSF52540">
    <property type="entry name" value="P-loop containing nucleoside triphosphate hydrolases"/>
    <property type="match status" value="1"/>
</dbReference>
<dbReference type="CDD" id="cd07346">
    <property type="entry name" value="ABC_6TM_exporters"/>
    <property type="match status" value="1"/>
</dbReference>
<comment type="caution">
    <text evidence="10">The sequence shown here is derived from an EMBL/GenBank/DDBJ whole genome shotgun (WGS) entry which is preliminary data.</text>
</comment>
<evidence type="ECO:0000313" key="10">
    <source>
        <dbReference type="EMBL" id="GCE08919.1"/>
    </source>
</evidence>
<dbReference type="SMART" id="SM00382">
    <property type="entry name" value="AAA"/>
    <property type="match status" value="1"/>
</dbReference>
<dbReference type="GO" id="GO:0016887">
    <property type="term" value="F:ATP hydrolysis activity"/>
    <property type="evidence" value="ECO:0007669"/>
    <property type="project" value="InterPro"/>
</dbReference>
<keyword evidence="2 7" id="KW-0812">Transmembrane</keyword>
<name>A0A401ZPW9_9CHLR</name>
<dbReference type="EMBL" id="BIFQ01000002">
    <property type="protein sequence ID" value="GCE08919.1"/>
    <property type="molecule type" value="Genomic_DNA"/>
</dbReference>
<dbReference type="SUPFAM" id="SSF90123">
    <property type="entry name" value="ABC transporter transmembrane region"/>
    <property type="match status" value="1"/>
</dbReference>
<evidence type="ECO:0000256" key="3">
    <source>
        <dbReference type="ARBA" id="ARBA00022741"/>
    </source>
</evidence>
<protein>
    <submittedName>
        <fullName evidence="10">HlyB/MsbA family ABC transporter</fullName>
    </submittedName>
</protein>
<dbReference type="Gene3D" id="1.20.1560.10">
    <property type="entry name" value="ABC transporter type 1, transmembrane domain"/>
    <property type="match status" value="1"/>
</dbReference>
<organism evidence="10 11">
    <name type="scientific">Dictyobacter aurantiacus</name>
    <dbReference type="NCBI Taxonomy" id="1936993"/>
    <lineage>
        <taxon>Bacteria</taxon>
        <taxon>Bacillati</taxon>
        <taxon>Chloroflexota</taxon>
        <taxon>Ktedonobacteria</taxon>
        <taxon>Ktedonobacterales</taxon>
        <taxon>Dictyobacteraceae</taxon>
        <taxon>Dictyobacter</taxon>
    </lineage>
</organism>
<evidence type="ECO:0000256" key="7">
    <source>
        <dbReference type="SAM" id="Phobius"/>
    </source>
</evidence>
<feature type="transmembrane region" description="Helical" evidence="7">
    <location>
        <begin position="131"/>
        <end position="154"/>
    </location>
</feature>
<proteinExistence type="predicted"/>
<dbReference type="AlphaFoldDB" id="A0A401ZPW9"/>
<dbReference type="RefSeq" id="WP_126601390.1">
    <property type="nucleotide sequence ID" value="NZ_BIFQ01000002.1"/>
</dbReference>
<dbReference type="PROSITE" id="PS50929">
    <property type="entry name" value="ABC_TM1F"/>
    <property type="match status" value="1"/>
</dbReference>
<gene>
    <name evidence="10" type="ORF">KDAU_62480</name>
</gene>
<feature type="transmembrane region" description="Helical" evidence="7">
    <location>
        <begin position="271"/>
        <end position="294"/>
    </location>
</feature>
<evidence type="ECO:0000259" key="8">
    <source>
        <dbReference type="PROSITE" id="PS50893"/>
    </source>
</evidence>
<feature type="transmembrane region" description="Helical" evidence="7">
    <location>
        <begin position="16"/>
        <end position="40"/>
    </location>
</feature>
<evidence type="ECO:0000256" key="6">
    <source>
        <dbReference type="ARBA" id="ARBA00023136"/>
    </source>
</evidence>
<dbReference type="InterPro" id="IPR036640">
    <property type="entry name" value="ABC1_TM_sf"/>
</dbReference>
<keyword evidence="11" id="KW-1185">Reference proteome</keyword>